<comment type="caution">
    <text evidence="2">The sequence shown here is derived from an EMBL/GenBank/DDBJ whole genome shotgun (WGS) entry which is preliminary data.</text>
</comment>
<name>A0ABN2SSQ2_9PSEU</name>
<evidence type="ECO:0008006" key="4">
    <source>
        <dbReference type="Google" id="ProtNLM"/>
    </source>
</evidence>
<proteinExistence type="predicted"/>
<evidence type="ECO:0000313" key="3">
    <source>
        <dbReference type="Proteomes" id="UP001501116"/>
    </source>
</evidence>
<feature type="chain" id="PRO_5045037823" description="Peptidase inhibitor family I36" evidence="1">
    <location>
        <begin position="26"/>
        <end position="122"/>
    </location>
</feature>
<accession>A0ABN2SSQ2</accession>
<keyword evidence="3" id="KW-1185">Reference proteome</keyword>
<evidence type="ECO:0000313" key="2">
    <source>
        <dbReference type="EMBL" id="GAA1991321.1"/>
    </source>
</evidence>
<dbReference type="EMBL" id="BAAANN010000059">
    <property type="protein sequence ID" value="GAA1991321.1"/>
    <property type="molecule type" value="Genomic_DNA"/>
</dbReference>
<keyword evidence="1" id="KW-0732">Signal</keyword>
<organism evidence="2 3">
    <name type="scientific">Amycolatopsis minnesotensis</name>
    <dbReference type="NCBI Taxonomy" id="337894"/>
    <lineage>
        <taxon>Bacteria</taxon>
        <taxon>Bacillati</taxon>
        <taxon>Actinomycetota</taxon>
        <taxon>Actinomycetes</taxon>
        <taxon>Pseudonocardiales</taxon>
        <taxon>Pseudonocardiaceae</taxon>
        <taxon>Amycolatopsis</taxon>
    </lineage>
</organism>
<protein>
    <recommendedName>
        <fullName evidence="4">Peptidase inhibitor family I36</fullName>
    </recommendedName>
</protein>
<sequence>MKKLIPAAALAIGAATALVPGVAQASPADHEGCNQMTCIQVKGNAGNYQVFGFLVDTGSGFGHYHIWGPNLEYNGPDQRWSGGRGAGSPIQYGYGAGQVCSEFWINDNGTYRPTGRACGDVS</sequence>
<dbReference type="Proteomes" id="UP001501116">
    <property type="component" value="Unassembled WGS sequence"/>
</dbReference>
<feature type="signal peptide" evidence="1">
    <location>
        <begin position="1"/>
        <end position="25"/>
    </location>
</feature>
<dbReference type="RefSeq" id="WP_344431266.1">
    <property type="nucleotide sequence ID" value="NZ_BAAANN010000059.1"/>
</dbReference>
<evidence type="ECO:0000256" key="1">
    <source>
        <dbReference type="SAM" id="SignalP"/>
    </source>
</evidence>
<gene>
    <name evidence="2" type="ORF">GCM10009754_82320</name>
</gene>
<reference evidence="2 3" key="1">
    <citation type="journal article" date="2019" name="Int. J. Syst. Evol. Microbiol.">
        <title>The Global Catalogue of Microorganisms (GCM) 10K type strain sequencing project: providing services to taxonomists for standard genome sequencing and annotation.</title>
        <authorList>
            <consortium name="The Broad Institute Genomics Platform"/>
            <consortium name="The Broad Institute Genome Sequencing Center for Infectious Disease"/>
            <person name="Wu L."/>
            <person name="Ma J."/>
        </authorList>
    </citation>
    <scope>NUCLEOTIDE SEQUENCE [LARGE SCALE GENOMIC DNA]</scope>
    <source>
        <strain evidence="2 3">JCM 14545</strain>
    </source>
</reference>